<sequence>MQKHSIFLLLLLLDAAAGCNDPGDYKFTCSATCRDSTPAAPPRTRASIGLQSLFRRFAVFDGLYADKEVAQHYWIAKAEGIFYYNNVEQVVSEALPCLKLYYQI</sequence>
<protein>
    <submittedName>
        <fullName evidence="2">Uncharacterized protein</fullName>
    </submittedName>
</protein>
<dbReference type="Proteomes" id="UP000015453">
    <property type="component" value="Unassembled WGS sequence"/>
</dbReference>
<name>S8CVE8_9LAMI</name>
<dbReference type="AlphaFoldDB" id="S8CVE8"/>
<gene>
    <name evidence="2" type="ORF">M569_03985</name>
</gene>
<evidence type="ECO:0000256" key="1">
    <source>
        <dbReference type="SAM" id="SignalP"/>
    </source>
</evidence>
<keyword evidence="1" id="KW-0732">Signal</keyword>
<reference evidence="2 3" key="1">
    <citation type="journal article" date="2013" name="BMC Genomics">
        <title>The miniature genome of a carnivorous plant Genlisea aurea contains a low number of genes and short non-coding sequences.</title>
        <authorList>
            <person name="Leushkin E.V."/>
            <person name="Sutormin R.A."/>
            <person name="Nabieva E.R."/>
            <person name="Penin A.A."/>
            <person name="Kondrashov A.S."/>
            <person name="Logacheva M.D."/>
        </authorList>
    </citation>
    <scope>NUCLEOTIDE SEQUENCE [LARGE SCALE GENOMIC DNA]</scope>
</reference>
<proteinExistence type="predicted"/>
<feature type="signal peptide" evidence="1">
    <location>
        <begin position="1"/>
        <end position="18"/>
    </location>
</feature>
<keyword evidence="3" id="KW-1185">Reference proteome</keyword>
<feature type="chain" id="PRO_5004549305" evidence="1">
    <location>
        <begin position="19"/>
        <end position="104"/>
    </location>
</feature>
<dbReference type="EMBL" id="AUSU01001550">
    <property type="protein sequence ID" value="EPS70780.1"/>
    <property type="molecule type" value="Genomic_DNA"/>
</dbReference>
<accession>S8CVE8</accession>
<comment type="caution">
    <text evidence="2">The sequence shown here is derived from an EMBL/GenBank/DDBJ whole genome shotgun (WGS) entry which is preliminary data.</text>
</comment>
<evidence type="ECO:0000313" key="2">
    <source>
        <dbReference type="EMBL" id="EPS70780.1"/>
    </source>
</evidence>
<organism evidence="2 3">
    <name type="scientific">Genlisea aurea</name>
    <dbReference type="NCBI Taxonomy" id="192259"/>
    <lineage>
        <taxon>Eukaryota</taxon>
        <taxon>Viridiplantae</taxon>
        <taxon>Streptophyta</taxon>
        <taxon>Embryophyta</taxon>
        <taxon>Tracheophyta</taxon>
        <taxon>Spermatophyta</taxon>
        <taxon>Magnoliopsida</taxon>
        <taxon>eudicotyledons</taxon>
        <taxon>Gunneridae</taxon>
        <taxon>Pentapetalae</taxon>
        <taxon>asterids</taxon>
        <taxon>lamiids</taxon>
        <taxon>Lamiales</taxon>
        <taxon>Lentibulariaceae</taxon>
        <taxon>Genlisea</taxon>
    </lineage>
</organism>
<evidence type="ECO:0000313" key="3">
    <source>
        <dbReference type="Proteomes" id="UP000015453"/>
    </source>
</evidence>